<name>A0ABW4FQP9_9PSEU</name>
<dbReference type="EMBL" id="JBHUCP010000016">
    <property type="protein sequence ID" value="MFD1531971.1"/>
    <property type="molecule type" value="Genomic_DNA"/>
</dbReference>
<dbReference type="Proteomes" id="UP001597145">
    <property type="component" value="Unassembled WGS sequence"/>
</dbReference>
<organism evidence="1 2">
    <name type="scientific">Pseudonocardia aurantiaca</name>
    <dbReference type="NCBI Taxonomy" id="75290"/>
    <lineage>
        <taxon>Bacteria</taxon>
        <taxon>Bacillati</taxon>
        <taxon>Actinomycetota</taxon>
        <taxon>Actinomycetes</taxon>
        <taxon>Pseudonocardiales</taxon>
        <taxon>Pseudonocardiaceae</taxon>
        <taxon>Pseudonocardia</taxon>
    </lineage>
</organism>
<dbReference type="RefSeq" id="WP_343974592.1">
    <property type="nucleotide sequence ID" value="NZ_BAAAJG010000007.1"/>
</dbReference>
<evidence type="ECO:0000313" key="2">
    <source>
        <dbReference type="Proteomes" id="UP001597145"/>
    </source>
</evidence>
<reference evidence="2" key="1">
    <citation type="journal article" date="2019" name="Int. J. Syst. Evol. Microbiol.">
        <title>The Global Catalogue of Microorganisms (GCM) 10K type strain sequencing project: providing services to taxonomists for standard genome sequencing and annotation.</title>
        <authorList>
            <consortium name="The Broad Institute Genomics Platform"/>
            <consortium name="The Broad Institute Genome Sequencing Center for Infectious Disease"/>
            <person name="Wu L."/>
            <person name="Ma J."/>
        </authorList>
    </citation>
    <scope>NUCLEOTIDE SEQUENCE [LARGE SCALE GENOMIC DNA]</scope>
    <source>
        <strain evidence="2">JCM 12165</strain>
    </source>
</reference>
<evidence type="ECO:0008006" key="3">
    <source>
        <dbReference type="Google" id="ProtNLM"/>
    </source>
</evidence>
<proteinExistence type="predicted"/>
<keyword evidence="2" id="KW-1185">Reference proteome</keyword>
<sequence>MAEHALRGLAIGLIEALWNELWGFPPRLTDAVIGELGSFGALTWFARHMPRYQRTVRALGPLRTHLACTVISLDNGCRYCSFGHAYAVELVYLKQHGRVFPVDARTMCEWTELRPPALRAQLCDVLQRAALHAEVLWVDRTLALVRSEQRAVDRQEARIEHLVHMFALLNGVGIAGKLEPDDAHDPIKKDQALKARNAALRGSLA</sequence>
<accession>A0ABW4FQP9</accession>
<gene>
    <name evidence="1" type="ORF">ACFSCY_21295</name>
</gene>
<comment type="caution">
    <text evidence="1">The sequence shown here is derived from an EMBL/GenBank/DDBJ whole genome shotgun (WGS) entry which is preliminary data.</text>
</comment>
<protein>
    <recommendedName>
        <fullName evidence="3">Transposase</fullName>
    </recommendedName>
</protein>
<evidence type="ECO:0000313" key="1">
    <source>
        <dbReference type="EMBL" id="MFD1531971.1"/>
    </source>
</evidence>